<evidence type="ECO:0000256" key="3">
    <source>
        <dbReference type="ARBA" id="ARBA00012706"/>
    </source>
</evidence>
<dbReference type="Pfam" id="PF00150">
    <property type="entry name" value="Cellulase"/>
    <property type="match status" value="1"/>
</dbReference>
<dbReference type="EC" id="3.2.1.78" evidence="3"/>
<evidence type="ECO:0000256" key="7">
    <source>
        <dbReference type="ARBA" id="ARBA00023295"/>
    </source>
</evidence>
<dbReference type="InterPro" id="IPR045053">
    <property type="entry name" value="MAN-like"/>
</dbReference>
<dbReference type="GeneID" id="68867765"/>
<comment type="catalytic activity">
    <reaction evidence="1">
        <text>Random hydrolysis of (1-&gt;4)-beta-D-mannosidic linkages in mannans, galactomannans and glucomannans.</text>
        <dbReference type="EC" id="3.2.1.78"/>
    </reaction>
</comment>
<keyword evidence="6" id="KW-0378">Hydrolase</keyword>
<dbReference type="Proteomes" id="UP001319921">
    <property type="component" value="Chromosome"/>
</dbReference>
<dbReference type="InterPro" id="IPR017853">
    <property type="entry name" value="GH"/>
</dbReference>
<gene>
    <name evidence="9" type="ORF">SACC_30420</name>
</gene>
<evidence type="ECO:0000256" key="1">
    <source>
        <dbReference type="ARBA" id="ARBA00001678"/>
    </source>
</evidence>
<dbReference type="RefSeq" id="WP_229570677.1">
    <property type="nucleotide sequence ID" value="NZ_AP025226.1"/>
</dbReference>
<evidence type="ECO:0000256" key="6">
    <source>
        <dbReference type="ARBA" id="ARBA00022801"/>
    </source>
</evidence>
<organism evidence="9 10">
    <name type="scientific">Saccharolobus caldissimus</name>
    <dbReference type="NCBI Taxonomy" id="1702097"/>
    <lineage>
        <taxon>Archaea</taxon>
        <taxon>Thermoproteota</taxon>
        <taxon>Thermoprotei</taxon>
        <taxon>Sulfolobales</taxon>
        <taxon>Sulfolobaceae</taxon>
        <taxon>Saccharolobus</taxon>
    </lineage>
</organism>
<feature type="domain" description="Glycoside hydrolase family 5" evidence="8">
    <location>
        <begin position="20"/>
        <end position="236"/>
    </location>
</feature>
<evidence type="ECO:0000256" key="2">
    <source>
        <dbReference type="ARBA" id="ARBA00004613"/>
    </source>
</evidence>
<dbReference type="GO" id="GO:0016985">
    <property type="term" value="F:mannan endo-1,4-beta-mannosidase activity"/>
    <property type="evidence" value="ECO:0007669"/>
    <property type="project" value="TreeGrafter"/>
</dbReference>
<dbReference type="GO" id="GO:0000272">
    <property type="term" value="P:polysaccharide catabolic process"/>
    <property type="evidence" value="ECO:0007669"/>
    <property type="project" value="InterPro"/>
</dbReference>
<dbReference type="PANTHER" id="PTHR31451">
    <property type="match status" value="1"/>
</dbReference>
<dbReference type="KEGG" id="scas:SACC_30420"/>
<evidence type="ECO:0000313" key="9">
    <source>
        <dbReference type="EMBL" id="BDC00026.1"/>
    </source>
</evidence>
<keyword evidence="4" id="KW-0964">Secreted</keyword>
<evidence type="ECO:0000313" key="10">
    <source>
        <dbReference type="Proteomes" id="UP001319921"/>
    </source>
</evidence>
<accession>A0AAQ4CW44</accession>
<keyword evidence="5" id="KW-0732">Signal</keyword>
<sequence length="601" mass="69867">MKRFLIGVNYWPRISNIKMWSKFNLNEIENDLKLMRDLGINVIRAFILDEDCSDEKGNFTEECKQKLYKFLNIAEKYSIKVLLTFIVGHMSGKNWKIPWDKDNSIYDKIEPTRKFITDIIKEFKDHRSVLGWILTNEISLVRLPQNEEIFLRWLKELYKTVKEIDNTHVVSVGDNVSPFSHTFLKPENVRGIVDYASPHIYLYDQNPIRHSMQYFMILEYNRSSGLPVILEEFGFPTAVYSEESHARFIGLILRGALLYGAEGALIWCFSDFPREDDEPYMWEPHELTFGIVRKDGTIKPAAEVVKDFSNKVKEIDVSKYRVAKREAAILIPAWFYKNFQFVNEQSRRLDFAKVLSQSFTLARLSNIQVTFVREEDSNIENYKLIIIPSTTRLLTTTWRKLLRAVENGSVLYFSTYSLTHLSATHLWEEIFGVIPNSPAGSKGVRVPEKIRLLGEEVEIGKIDLYTYSFVEKDAKVIGEDSLGKGFVFISNRGKGYSVLSTIPIEFTLTNNENINESWIKFYNYLSKISNTKQRYPSEKLGVEIQYLEGEDDYLLGVINHSWEDATMKIKDIIIKEEIDQCIKDDEIIVKAKSACLMYVKK</sequence>
<proteinExistence type="predicted"/>
<name>A0AAQ4CW44_9CREN</name>
<evidence type="ECO:0000256" key="5">
    <source>
        <dbReference type="ARBA" id="ARBA00022729"/>
    </source>
</evidence>
<dbReference type="InterPro" id="IPR029062">
    <property type="entry name" value="Class_I_gatase-like"/>
</dbReference>
<protein>
    <recommendedName>
        <fullName evidence="3">mannan endo-1,4-beta-mannosidase</fullName>
        <ecNumber evidence="3">3.2.1.78</ecNumber>
    </recommendedName>
</protein>
<reference evidence="9 10" key="1">
    <citation type="journal article" date="2022" name="Microbiol. Resour. Announc.">
        <title>Complete Genome Sequence of the Hyperthermophilic and Acidophilic Archaeon Saccharolobus caldissimus Strain HS-3T.</title>
        <authorList>
            <person name="Sakai H.D."/>
            <person name="Kurosawa N."/>
        </authorList>
    </citation>
    <scope>NUCLEOTIDE SEQUENCE [LARGE SCALE GENOMIC DNA]</scope>
    <source>
        <strain evidence="9 10">JCM32116</strain>
    </source>
</reference>
<evidence type="ECO:0000256" key="4">
    <source>
        <dbReference type="ARBA" id="ARBA00022525"/>
    </source>
</evidence>
<dbReference type="Gene3D" id="3.20.20.80">
    <property type="entry name" value="Glycosidases"/>
    <property type="match status" value="1"/>
</dbReference>
<comment type="subcellular location">
    <subcellularLocation>
        <location evidence="2">Secreted</location>
    </subcellularLocation>
</comment>
<dbReference type="GO" id="GO:0005576">
    <property type="term" value="C:extracellular region"/>
    <property type="evidence" value="ECO:0007669"/>
    <property type="project" value="UniProtKB-SubCell"/>
</dbReference>
<evidence type="ECO:0000259" key="8">
    <source>
        <dbReference type="Pfam" id="PF00150"/>
    </source>
</evidence>
<dbReference type="PANTHER" id="PTHR31451:SF39">
    <property type="entry name" value="MANNAN ENDO-1,4-BETA-MANNOSIDASE 1"/>
    <property type="match status" value="1"/>
</dbReference>
<keyword evidence="7" id="KW-0326">Glycosidase</keyword>
<dbReference type="Gene3D" id="3.40.50.880">
    <property type="match status" value="1"/>
</dbReference>
<dbReference type="AlphaFoldDB" id="A0AAQ4CW44"/>
<dbReference type="CDD" id="cd03143">
    <property type="entry name" value="A4_beta-galactosidase_middle_domain"/>
    <property type="match status" value="1"/>
</dbReference>
<dbReference type="InterPro" id="IPR001547">
    <property type="entry name" value="Glyco_hydro_5"/>
</dbReference>
<dbReference type="EMBL" id="AP025226">
    <property type="protein sequence ID" value="BDC00026.1"/>
    <property type="molecule type" value="Genomic_DNA"/>
</dbReference>
<keyword evidence="10" id="KW-1185">Reference proteome</keyword>
<dbReference type="SUPFAM" id="SSF51445">
    <property type="entry name" value="(Trans)glycosidases"/>
    <property type="match status" value="1"/>
</dbReference>